<keyword evidence="3" id="KW-1185">Reference proteome</keyword>
<sequence>MVESNRPESAPAPSNLVMEESCSFELTRSNSDAASSLTVENSGVISHPFANARPDKCVAWTDEKHNKYLDFLEASFIQQLHRSRGFLAWCTEQNRSGKVSSYRLPASVSKASEQFTVLQDGQWQKIIFEKYQPLSCISTVKIPRIPCQRHAGKDPHLSADPKECNEFHSEEEHLEGKRVFSNSSSSSSGQNHINNQCYCSSVIREGSGQNFTDDDCRHDPHSISLAKRLKTAVDDTSSEDQIVPSGKSIALGKSTIHNTTLEGQANNEDPSKDFEN</sequence>
<dbReference type="InterPro" id="IPR044678">
    <property type="entry name" value="COR27/28"/>
</dbReference>
<feature type="region of interest" description="Disordered" evidence="1">
    <location>
        <begin position="166"/>
        <end position="191"/>
    </location>
</feature>
<dbReference type="PANTHER" id="PTHR33676">
    <property type="entry name" value="COLD REGULATED PROTEIN 27"/>
    <property type="match status" value="1"/>
</dbReference>
<evidence type="ECO:0000313" key="3">
    <source>
        <dbReference type="Proteomes" id="UP001630127"/>
    </source>
</evidence>
<dbReference type="EMBL" id="JBJUIK010000010">
    <property type="protein sequence ID" value="KAL3515281.1"/>
    <property type="molecule type" value="Genomic_DNA"/>
</dbReference>
<organism evidence="2 3">
    <name type="scientific">Cinchona calisaya</name>
    <dbReference type="NCBI Taxonomy" id="153742"/>
    <lineage>
        <taxon>Eukaryota</taxon>
        <taxon>Viridiplantae</taxon>
        <taxon>Streptophyta</taxon>
        <taxon>Embryophyta</taxon>
        <taxon>Tracheophyta</taxon>
        <taxon>Spermatophyta</taxon>
        <taxon>Magnoliopsida</taxon>
        <taxon>eudicotyledons</taxon>
        <taxon>Gunneridae</taxon>
        <taxon>Pentapetalae</taxon>
        <taxon>asterids</taxon>
        <taxon>lamiids</taxon>
        <taxon>Gentianales</taxon>
        <taxon>Rubiaceae</taxon>
        <taxon>Cinchonoideae</taxon>
        <taxon>Cinchoneae</taxon>
        <taxon>Cinchona</taxon>
    </lineage>
</organism>
<evidence type="ECO:0000256" key="1">
    <source>
        <dbReference type="SAM" id="MobiDB-lite"/>
    </source>
</evidence>
<feature type="region of interest" description="Disordered" evidence="1">
    <location>
        <begin position="254"/>
        <end position="276"/>
    </location>
</feature>
<dbReference type="Proteomes" id="UP001630127">
    <property type="component" value="Unassembled WGS sequence"/>
</dbReference>
<feature type="compositionally biased region" description="Basic and acidic residues" evidence="1">
    <location>
        <begin position="166"/>
        <end position="178"/>
    </location>
</feature>
<gene>
    <name evidence="2" type="ORF">ACH5RR_022183</name>
</gene>
<accession>A0ABD2Z721</accession>
<name>A0ABD2Z721_9GENT</name>
<reference evidence="2 3" key="1">
    <citation type="submission" date="2024-11" db="EMBL/GenBank/DDBJ databases">
        <title>A near-complete genome assembly of Cinchona calisaya.</title>
        <authorList>
            <person name="Lian D.C."/>
            <person name="Zhao X.W."/>
            <person name="Wei L."/>
        </authorList>
    </citation>
    <scope>NUCLEOTIDE SEQUENCE [LARGE SCALE GENOMIC DNA]</scope>
    <source>
        <tissue evidence="2">Nenye</tissue>
    </source>
</reference>
<feature type="compositionally biased region" description="Polar residues" evidence="1">
    <location>
        <begin position="255"/>
        <end position="268"/>
    </location>
</feature>
<protein>
    <recommendedName>
        <fullName evidence="4">Cold regulated protein 27</fullName>
    </recommendedName>
</protein>
<evidence type="ECO:0008006" key="4">
    <source>
        <dbReference type="Google" id="ProtNLM"/>
    </source>
</evidence>
<proteinExistence type="predicted"/>
<evidence type="ECO:0000313" key="2">
    <source>
        <dbReference type="EMBL" id="KAL3515281.1"/>
    </source>
</evidence>
<comment type="caution">
    <text evidence="2">The sequence shown here is derived from an EMBL/GenBank/DDBJ whole genome shotgun (WGS) entry which is preliminary data.</text>
</comment>
<dbReference type="AlphaFoldDB" id="A0ABD2Z721"/>
<dbReference type="PANTHER" id="PTHR33676:SF3">
    <property type="entry name" value="COLD-REGULATED PROTEIN 27"/>
    <property type="match status" value="1"/>
</dbReference>